<dbReference type="Proteomes" id="UP000036513">
    <property type="component" value="Unassembled WGS sequence"/>
</dbReference>
<dbReference type="PATRIC" id="fig|37916.4.peg.5836"/>
<dbReference type="STRING" id="37916.MCHLDSM_05818"/>
<dbReference type="SMR" id="A0A0J6VL09"/>
<dbReference type="EMBL" id="JYNL01000064">
    <property type="protein sequence ID" value="KMO70924.1"/>
    <property type="molecule type" value="Genomic_DNA"/>
</dbReference>
<proteinExistence type="predicted"/>
<dbReference type="AlphaFoldDB" id="A0A0J6VL09"/>
<evidence type="ECO:0000313" key="1">
    <source>
        <dbReference type="EMBL" id="KMO70924.1"/>
    </source>
</evidence>
<keyword evidence="2" id="KW-1185">Reference proteome</keyword>
<organism evidence="1 2">
    <name type="scientific">Mycolicibacterium chlorophenolicum</name>
    <dbReference type="NCBI Taxonomy" id="37916"/>
    <lineage>
        <taxon>Bacteria</taxon>
        <taxon>Bacillati</taxon>
        <taxon>Actinomycetota</taxon>
        <taxon>Actinomycetes</taxon>
        <taxon>Mycobacteriales</taxon>
        <taxon>Mycobacteriaceae</taxon>
        <taxon>Mycolicibacterium</taxon>
    </lineage>
</organism>
<evidence type="ECO:0000313" key="2">
    <source>
        <dbReference type="Proteomes" id="UP000036513"/>
    </source>
</evidence>
<name>A0A0J6VL09_9MYCO</name>
<gene>
    <name evidence="1" type="ORF">MCHLDSM_05818</name>
</gene>
<protein>
    <recommendedName>
        <fullName evidence="3">Response regulatory domain-containing protein</fullName>
    </recommendedName>
</protein>
<dbReference type="InterPro" id="IPR011006">
    <property type="entry name" value="CheY-like_superfamily"/>
</dbReference>
<comment type="caution">
    <text evidence="1">The sequence shown here is derived from an EMBL/GenBank/DDBJ whole genome shotgun (WGS) entry which is preliminary data.</text>
</comment>
<accession>A0A0J6VL09</accession>
<sequence>MREVRNALVHGYQPDPDYKVKVAITLSELGGRLPLGASRAGGMRQLSTGPALFGHSILWADDMPANNYWPRRLLTGWGADVVPVLSNDEAVEEAKRRDFDVVVSDIDRGRGEPGSKLGLRLKTIGVDVPIVFFISSVDSSMPIPYGGVAISNDVVAMLTSVLSILRPDATV</sequence>
<dbReference type="SUPFAM" id="SSF52172">
    <property type="entry name" value="CheY-like"/>
    <property type="match status" value="1"/>
</dbReference>
<dbReference type="Gene3D" id="3.40.50.2300">
    <property type="match status" value="1"/>
</dbReference>
<evidence type="ECO:0008006" key="3">
    <source>
        <dbReference type="Google" id="ProtNLM"/>
    </source>
</evidence>
<reference evidence="1 2" key="1">
    <citation type="journal article" date="2015" name="Genome Biol. Evol.">
        <title>Characterization of Three Mycobacterium spp. with Potential Use in Bioremediation by Genome Sequencing and Comparative Genomics.</title>
        <authorList>
            <person name="Das S."/>
            <person name="Pettersson B.M."/>
            <person name="Behra P.R."/>
            <person name="Ramesh M."/>
            <person name="Dasgupta S."/>
            <person name="Bhattacharya A."/>
            <person name="Kirsebom L.A."/>
        </authorList>
    </citation>
    <scope>NUCLEOTIDE SEQUENCE [LARGE SCALE GENOMIC DNA]</scope>
    <source>
        <strain evidence="1 2">DSM 43826</strain>
    </source>
</reference>